<proteinExistence type="predicted"/>
<evidence type="ECO:0000256" key="2">
    <source>
        <dbReference type="PROSITE-ProRule" id="PRU00267"/>
    </source>
</evidence>
<dbReference type="RefSeq" id="XP_018012979.1">
    <property type="nucleotide sequence ID" value="XM_018157490.1"/>
</dbReference>
<protein>
    <submittedName>
        <fullName evidence="6">Transcription factor A, mitochondrial</fullName>
    </submittedName>
</protein>
<keyword evidence="5" id="KW-1185">Reference proteome</keyword>
<evidence type="ECO:0000313" key="6">
    <source>
        <dbReference type="RefSeq" id="XP_018012979.1"/>
    </source>
</evidence>
<name>A0A8B7NH77_HYAAZ</name>
<evidence type="ECO:0000256" key="3">
    <source>
        <dbReference type="SAM" id="Coils"/>
    </source>
</evidence>
<feature type="DNA-binding region" description="HMG box" evidence="2">
    <location>
        <begin position="139"/>
        <end position="202"/>
    </location>
</feature>
<dbReference type="Pfam" id="PF09011">
    <property type="entry name" value="HMG_box_2"/>
    <property type="match status" value="1"/>
</dbReference>
<evidence type="ECO:0000313" key="5">
    <source>
        <dbReference type="Proteomes" id="UP000694843"/>
    </source>
</evidence>
<dbReference type="OrthoDB" id="5550281at2759"/>
<dbReference type="KEGG" id="hazt:108670041"/>
<feature type="coiled-coil region" evidence="3">
    <location>
        <begin position="76"/>
        <end position="131"/>
    </location>
</feature>
<keyword evidence="1 2" id="KW-0238">DNA-binding</keyword>
<organism evidence="5 6">
    <name type="scientific">Hyalella azteca</name>
    <name type="common">Amphipod</name>
    <dbReference type="NCBI Taxonomy" id="294128"/>
    <lineage>
        <taxon>Eukaryota</taxon>
        <taxon>Metazoa</taxon>
        <taxon>Ecdysozoa</taxon>
        <taxon>Arthropoda</taxon>
        <taxon>Crustacea</taxon>
        <taxon>Multicrustacea</taxon>
        <taxon>Malacostraca</taxon>
        <taxon>Eumalacostraca</taxon>
        <taxon>Peracarida</taxon>
        <taxon>Amphipoda</taxon>
        <taxon>Senticaudata</taxon>
        <taxon>Talitrida</taxon>
        <taxon>Talitroidea</taxon>
        <taxon>Hyalellidae</taxon>
        <taxon>Hyalella</taxon>
    </lineage>
</organism>
<keyword evidence="2" id="KW-0539">Nucleus</keyword>
<evidence type="ECO:0000256" key="1">
    <source>
        <dbReference type="ARBA" id="ARBA00023125"/>
    </source>
</evidence>
<dbReference type="SMART" id="SM00398">
    <property type="entry name" value="HMG"/>
    <property type="match status" value="2"/>
</dbReference>
<feature type="domain" description="HMG box" evidence="4">
    <location>
        <begin position="29"/>
        <end position="94"/>
    </location>
</feature>
<feature type="domain" description="HMG box" evidence="4">
    <location>
        <begin position="139"/>
        <end position="202"/>
    </location>
</feature>
<dbReference type="GO" id="GO:0005634">
    <property type="term" value="C:nucleus"/>
    <property type="evidence" value="ECO:0007669"/>
    <property type="project" value="UniProtKB-UniRule"/>
</dbReference>
<accession>A0A8B7NH77</accession>
<dbReference type="GeneID" id="108670041"/>
<sequence length="238" mass="27703">MVNISTGPVYSSSHKSTTVFEELGLPEPPKRPISPFINFSAAVRKDLLTGKSLGERSLELSKKWESLPLGEKNKYLKRYDEEKAKYLADKESYQKSIGKEQLAQIKLLKQRRKLEQQIELEIKKKKLTQKEDSFVFGKPKVPLNSFFLYLNEVSQQGETLNQEFISKKSREWKALGVEGQEQYRLRASKLRDDYNRDLQKWETKMIKEGRNDLVRKSTLASVLKNDPKKELNYKAAKK</sequence>
<dbReference type="InterPro" id="IPR050342">
    <property type="entry name" value="HMGB"/>
</dbReference>
<feature type="DNA-binding region" description="HMG box" evidence="2">
    <location>
        <begin position="29"/>
        <end position="94"/>
    </location>
</feature>
<keyword evidence="3" id="KW-0175">Coiled coil</keyword>
<evidence type="ECO:0000259" key="4">
    <source>
        <dbReference type="PROSITE" id="PS50118"/>
    </source>
</evidence>
<gene>
    <name evidence="6" type="primary">LOC108670041</name>
</gene>
<dbReference type="PROSITE" id="PS50118">
    <property type="entry name" value="HMG_BOX_2"/>
    <property type="match status" value="2"/>
</dbReference>
<dbReference type="AlphaFoldDB" id="A0A8B7NH77"/>
<dbReference type="OMA" id="YMQLAED"/>
<dbReference type="Proteomes" id="UP000694843">
    <property type="component" value="Unplaced"/>
</dbReference>
<dbReference type="SUPFAM" id="SSF47095">
    <property type="entry name" value="HMG-box"/>
    <property type="match status" value="2"/>
</dbReference>
<dbReference type="CDD" id="cd00084">
    <property type="entry name" value="HMG-box_SF"/>
    <property type="match status" value="1"/>
</dbReference>
<dbReference type="PANTHER" id="PTHR48112">
    <property type="entry name" value="HIGH MOBILITY GROUP PROTEIN DSP1"/>
    <property type="match status" value="1"/>
</dbReference>
<dbReference type="InterPro" id="IPR036910">
    <property type="entry name" value="HMG_box_dom_sf"/>
</dbReference>
<dbReference type="Gene3D" id="1.10.30.10">
    <property type="entry name" value="High mobility group box domain"/>
    <property type="match status" value="2"/>
</dbReference>
<reference evidence="6" key="1">
    <citation type="submission" date="2025-08" db="UniProtKB">
        <authorList>
            <consortium name="RefSeq"/>
        </authorList>
    </citation>
    <scope>IDENTIFICATION</scope>
    <source>
        <tissue evidence="6">Whole organism</tissue>
    </source>
</reference>
<dbReference type="InterPro" id="IPR009071">
    <property type="entry name" value="HMG_box_dom"/>
</dbReference>
<dbReference type="Pfam" id="PF00505">
    <property type="entry name" value="HMG_box"/>
    <property type="match status" value="1"/>
</dbReference>
<dbReference type="GO" id="GO:0003677">
    <property type="term" value="F:DNA binding"/>
    <property type="evidence" value="ECO:0007669"/>
    <property type="project" value="UniProtKB-UniRule"/>
</dbReference>